<evidence type="ECO:0000256" key="3">
    <source>
        <dbReference type="ARBA" id="ARBA00022723"/>
    </source>
</evidence>
<dbReference type="SUPFAM" id="SSF140490">
    <property type="entry name" value="Nqo1C-terminal domain-like"/>
    <property type="match status" value="1"/>
</dbReference>
<dbReference type="PROSITE" id="PS00198">
    <property type="entry name" value="4FE4S_FER_1"/>
    <property type="match status" value="1"/>
</dbReference>
<evidence type="ECO:0000313" key="7">
    <source>
        <dbReference type="EMBL" id="ABC75967.1"/>
    </source>
</evidence>
<dbReference type="Gene3D" id="3.30.70.20">
    <property type="match status" value="1"/>
</dbReference>
<dbReference type="Pfam" id="PF01512">
    <property type="entry name" value="Complex1_51K"/>
    <property type="match status" value="1"/>
</dbReference>
<proteinExistence type="inferred from homology"/>
<keyword evidence="2" id="KW-0004">4Fe-4S</keyword>
<accession>Q2LYA9</accession>
<dbReference type="HOGENOM" id="CLU_014881_3_2_7"/>
<evidence type="ECO:0000256" key="5">
    <source>
        <dbReference type="ARBA" id="ARBA00023014"/>
    </source>
</evidence>
<dbReference type="Gene3D" id="3.10.20.600">
    <property type="match status" value="1"/>
</dbReference>
<dbReference type="GO" id="GO:0008137">
    <property type="term" value="F:NADH dehydrogenase (ubiquinone) activity"/>
    <property type="evidence" value="ECO:0007669"/>
    <property type="project" value="InterPro"/>
</dbReference>
<dbReference type="Proteomes" id="UP000001933">
    <property type="component" value="Chromosome"/>
</dbReference>
<evidence type="ECO:0000313" key="8">
    <source>
        <dbReference type="Proteomes" id="UP000001933"/>
    </source>
</evidence>
<dbReference type="GO" id="GO:0010181">
    <property type="term" value="F:FMN binding"/>
    <property type="evidence" value="ECO:0007669"/>
    <property type="project" value="InterPro"/>
</dbReference>
<evidence type="ECO:0000256" key="2">
    <source>
        <dbReference type="ARBA" id="ARBA00022485"/>
    </source>
</evidence>
<dbReference type="EMBL" id="CP000252">
    <property type="protein sequence ID" value="ABC75967.1"/>
    <property type="molecule type" value="Genomic_DNA"/>
</dbReference>
<dbReference type="Pfam" id="PF10589">
    <property type="entry name" value="NADH_4Fe-4S"/>
    <property type="match status" value="1"/>
</dbReference>
<dbReference type="PANTHER" id="PTHR43578">
    <property type="entry name" value="NADH-QUINONE OXIDOREDUCTASE SUBUNIT F"/>
    <property type="match status" value="1"/>
</dbReference>
<dbReference type="InterPro" id="IPR036249">
    <property type="entry name" value="Thioredoxin-like_sf"/>
</dbReference>
<dbReference type="Gene3D" id="1.20.1440.230">
    <property type="entry name" value="NADH-ubiquinone oxidoreductase 51kDa subunit, iron-sulphur binding domain"/>
    <property type="match status" value="1"/>
</dbReference>
<dbReference type="SUPFAM" id="SSF54862">
    <property type="entry name" value="4Fe-4S ferredoxins"/>
    <property type="match status" value="1"/>
</dbReference>
<dbReference type="InterPro" id="IPR037207">
    <property type="entry name" value="Nuop51_4Fe4S-bd_sf"/>
</dbReference>
<dbReference type="InterPro" id="IPR011538">
    <property type="entry name" value="Nuo51_FMN-bd"/>
</dbReference>
<reference evidence="7 8" key="1">
    <citation type="journal article" date="2007" name="Proc. Natl. Acad. Sci. U.S.A.">
        <title>The genome of Syntrophus aciditrophicus: life at the thermodynamic limit of microbial growth.</title>
        <authorList>
            <person name="McInerney M.J."/>
            <person name="Rohlin L."/>
            <person name="Mouttaki H."/>
            <person name="Kim U."/>
            <person name="Krupp R.S."/>
            <person name="Rios-Hernandez L."/>
            <person name="Sieber J."/>
            <person name="Struchtemeyer C.G."/>
            <person name="Bhattacharyya A."/>
            <person name="Campbell J.W."/>
            <person name="Gunsalus R.P."/>
        </authorList>
    </citation>
    <scope>NUCLEOTIDE SEQUENCE [LARGE SCALE GENOMIC DNA]</scope>
    <source>
        <strain evidence="7 8">SB</strain>
    </source>
</reference>
<organism evidence="7 8">
    <name type="scientific">Syntrophus aciditrophicus (strain SB)</name>
    <dbReference type="NCBI Taxonomy" id="56780"/>
    <lineage>
        <taxon>Bacteria</taxon>
        <taxon>Pseudomonadati</taxon>
        <taxon>Thermodesulfobacteriota</taxon>
        <taxon>Syntrophia</taxon>
        <taxon>Syntrophales</taxon>
        <taxon>Syntrophaceae</taxon>
        <taxon>Syntrophus</taxon>
    </lineage>
</organism>
<protein>
    <submittedName>
        <fullName evidence="7">NADH:ubiquinone oxidoreductase, NADH-binding subunit</fullName>
    </submittedName>
</protein>
<comment type="similarity">
    <text evidence="1">Belongs to the complex I 51 kDa subunit family.</text>
</comment>
<keyword evidence="8" id="KW-1185">Reference proteome</keyword>
<dbReference type="AlphaFoldDB" id="Q2LYA9"/>
<keyword evidence="3" id="KW-0479">Metal-binding</keyword>
<evidence type="ECO:0000256" key="1">
    <source>
        <dbReference type="ARBA" id="ARBA00007523"/>
    </source>
</evidence>
<dbReference type="InterPro" id="IPR037225">
    <property type="entry name" value="Nuo51_FMN-bd_sf"/>
</dbReference>
<dbReference type="InterPro" id="IPR017896">
    <property type="entry name" value="4Fe4S_Fe-S-bd"/>
</dbReference>
<evidence type="ECO:0000259" key="6">
    <source>
        <dbReference type="PROSITE" id="PS51379"/>
    </source>
</evidence>
<keyword evidence="4" id="KW-0408">Iron</keyword>
<feature type="domain" description="4Fe-4S ferredoxin-type" evidence="6">
    <location>
        <begin position="580"/>
        <end position="609"/>
    </location>
</feature>
<dbReference type="InterPro" id="IPR019575">
    <property type="entry name" value="Nuop51_4Fe4S-bd"/>
</dbReference>
<dbReference type="PANTHER" id="PTHR43578:SF3">
    <property type="entry name" value="NADH-QUINONE OXIDOREDUCTASE SUBUNIT F"/>
    <property type="match status" value="1"/>
</dbReference>
<dbReference type="Pfam" id="PF00037">
    <property type="entry name" value="Fer4"/>
    <property type="match status" value="2"/>
</dbReference>
<dbReference type="PROSITE" id="PS51379">
    <property type="entry name" value="4FE4S_FER_2"/>
    <property type="match status" value="2"/>
</dbReference>
<evidence type="ECO:0000256" key="4">
    <source>
        <dbReference type="ARBA" id="ARBA00023004"/>
    </source>
</evidence>
<sequence length="637" mass="68445">MSTINTWDDLNKAAKRGLARLLPAKVKIVVGMATSGIASGAQAVYDALAKEIANRGLDIVLSKAGSMGMDCIEPIVDVIAPGKPRLSFSKMTAKMVPILIDRVVNGDLNGIQPAYRMDEMELLLQGEKKAYFSGSVPVDCSGIPQINELPFYRKQVKIALRNCGMIDPENMDEYIARGGYTALHKALTTMSPEDVILEVKTSGLRGRGGGGFPTGTKWESCRRAEGEIKYVICNGDEGDPGAYMDRSLMEGDPHSVLEGMIIGAYAIGAHEGYIYVRNEYPLAVANLQHAIGQAREAGLLGKNILGTGFEFDIKIAKGAGAFVCGESTALMASLEGKAGEPRAKYIHTVEQGLWNRPSNLNNVETWANVPVIIARGGQWFSGIGVKHSTGTKVFSLVGKINNIGLVEVPMGIPLKDIIYEIGGGIPGGRKFKAVQTGGPSGGCIPDTMIDLPVDFDSLWEAGSMMGSGGMIVMDDKTCMVDIARYFIEFLVSESCGKCVPCREGIYRMNEILQDICAGKGRRGDLELLGRMAEAIKDGSLCALGGSAPNPVLSTIRYFRSEYDAHIRSKKCPAGVCKALIQYNIDKEKCTGCMACAKKCPVEAISGERKKAHEIDQAKCIKCGVCMETCKFDAITLS</sequence>
<dbReference type="eggNOG" id="COG1894">
    <property type="taxonomic scope" value="Bacteria"/>
</dbReference>
<dbReference type="PROSITE" id="PS00645">
    <property type="entry name" value="COMPLEX1_51K_2"/>
    <property type="match status" value="1"/>
</dbReference>
<keyword evidence="5" id="KW-0411">Iron-sulfur</keyword>
<dbReference type="SUPFAM" id="SSF142984">
    <property type="entry name" value="Nqo1 middle domain-like"/>
    <property type="match status" value="1"/>
</dbReference>
<dbReference type="GO" id="GO:0046872">
    <property type="term" value="F:metal ion binding"/>
    <property type="evidence" value="ECO:0007669"/>
    <property type="project" value="UniProtKB-KW"/>
</dbReference>
<dbReference type="InterPro" id="IPR001949">
    <property type="entry name" value="NADH-UbQ_OxRdtase_51kDa_CS"/>
</dbReference>
<dbReference type="STRING" id="56780.SYN_00152"/>
<dbReference type="Gene3D" id="6.10.250.1450">
    <property type="match status" value="1"/>
</dbReference>
<dbReference type="SUPFAM" id="SSF142019">
    <property type="entry name" value="Nqo1 FMN-binding domain-like"/>
    <property type="match status" value="1"/>
</dbReference>
<dbReference type="InParanoid" id="Q2LYA9"/>
<name>Q2LYA9_SYNAS</name>
<dbReference type="GO" id="GO:0051539">
    <property type="term" value="F:4 iron, 4 sulfur cluster binding"/>
    <property type="evidence" value="ECO:0007669"/>
    <property type="project" value="UniProtKB-KW"/>
</dbReference>
<dbReference type="Gene3D" id="3.40.50.11540">
    <property type="entry name" value="NADH-ubiquinone oxidoreductase 51kDa subunit"/>
    <property type="match status" value="1"/>
</dbReference>
<dbReference type="FunFam" id="1.20.1440.230:FF:000001">
    <property type="entry name" value="Mitochondrial NADH dehydrogenase flavoprotein 1"/>
    <property type="match status" value="1"/>
</dbReference>
<gene>
    <name evidence="7" type="ORF">SYN_00152</name>
</gene>
<dbReference type="InterPro" id="IPR017900">
    <property type="entry name" value="4Fe4S_Fe_S_CS"/>
</dbReference>
<dbReference type="SUPFAM" id="SSF52833">
    <property type="entry name" value="Thioredoxin-like"/>
    <property type="match status" value="1"/>
</dbReference>
<feature type="domain" description="4Fe-4S ferredoxin-type" evidence="6">
    <location>
        <begin position="610"/>
        <end position="637"/>
    </location>
</feature>
<dbReference type="SMART" id="SM00928">
    <property type="entry name" value="NADH_4Fe-4S"/>
    <property type="match status" value="1"/>
</dbReference>
<dbReference type="FunFam" id="3.40.50.11540:FF:000001">
    <property type="entry name" value="NADH dehydrogenase [ubiquinone] flavoprotein 1, mitochondrial"/>
    <property type="match status" value="1"/>
</dbReference>
<dbReference type="KEGG" id="sat:SYN_00152"/>